<feature type="compositionally biased region" description="Basic residues" evidence="1">
    <location>
        <begin position="112"/>
        <end position="129"/>
    </location>
</feature>
<feature type="compositionally biased region" description="Basic residues" evidence="1">
    <location>
        <begin position="144"/>
        <end position="160"/>
    </location>
</feature>
<protein>
    <submittedName>
        <fullName evidence="2">Uncharacterized protein</fullName>
    </submittedName>
</protein>
<dbReference type="EMBL" id="PJEX01000251">
    <property type="protein sequence ID" value="TKW52232.1"/>
    <property type="molecule type" value="Genomic_DNA"/>
</dbReference>
<evidence type="ECO:0000313" key="3">
    <source>
        <dbReference type="Proteomes" id="UP000310108"/>
    </source>
</evidence>
<feature type="compositionally biased region" description="Basic residues" evidence="1">
    <location>
        <begin position="169"/>
        <end position="179"/>
    </location>
</feature>
<dbReference type="AlphaFoldDB" id="A0A4U6XB18"/>
<evidence type="ECO:0000256" key="1">
    <source>
        <dbReference type="SAM" id="MobiDB-lite"/>
    </source>
</evidence>
<accession>A0A4U6XB18</accession>
<reference evidence="2 3" key="1">
    <citation type="journal article" date="2019" name="PLoS ONE">
        <title>Comparative genome analysis indicates high evolutionary potential of pathogenicity genes in Colletotrichum tanaceti.</title>
        <authorList>
            <person name="Lelwala R.V."/>
            <person name="Korhonen P.K."/>
            <person name="Young N.D."/>
            <person name="Scott J.B."/>
            <person name="Ades P.A."/>
            <person name="Gasser R.B."/>
            <person name="Taylor P.W.J."/>
        </authorList>
    </citation>
    <scope>NUCLEOTIDE SEQUENCE [LARGE SCALE GENOMIC DNA]</scope>
    <source>
        <strain evidence="2">BRIP57314</strain>
    </source>
</reference>
<feature type="compositionally biased region" description="Low complexity" evidence="1">
    <location>
        <begin position="233"/>
        <end position="249"/>
    </location>
</feature>
<sequence length="264" mass="29618">MLMCFINNGPMFDHYIDPLLDPVLGNDLGTLLNHHTFVFIPSFRPIPLNHEHRPQRSNAGGLDDPERPLPSCFRNRDAPSRPISECPETKPQAAARGPRGNMGSGPSARLARPQRLRGQERHRHRHPRGHQLSQHHGLEDPRRRLPAPHPRRRRRPRRCQAHVAGRQLPLRRLHSRKLVSKSSLSAPALASPSQPGCPCRPPGVPPPHYHGHRRQRGGGVARLQSQGPDSRCRPSSRPLPRSSWPRSSSCYGGSRRAARSGKKD</sequence>
<organism evidence="2 3">
    <name type="scientific">Colletotrichum tanaceti</name>
    <dbReference type="NCBI Taxonomy" id="1306861"/>
    <lineage>
        <taxon>Eukaryota</taxon>
        <taxon>Fungi</taxon>
        <taxon>Dikarya</taxon>
        <taxon>Ascomycota</taxon>
        <taxon>Pezizomycotina</taxon>
        <taxon>Sordariomycetes</taxon>
        <taxon>Hypocreomycetidae</taxon>
        <taxon>Glomerellales</taxon>
        <taxon>Glomerellaceae</taxon>
        <taxon>Colletotrichum</taxon>
        <taxon>Colletotrichum destructivum species complex</taxon>
    </lineage>
</organism>
<feature type="compositionally biased region" description="Low complexity" evidence="1">
    <location>
        <begin position="180"/>
        <end position="197"/>
    </location>
</feature>
<comment type="caution">
    <text evidence="2">The sequence shown here is derived from an EMBL/GenBank/DDBJ whole genome shotgun (WGS) entry which is preliminary data.</text>
</comment>
<dbReference type="Proteomes" id="UP000310108">
    <property type="component" value="Unassembled WGS sequence"/>
</dbReference>
<gene>
    <name evidence="2" type="ORF">CTA1_12487</name>
</gene>
<keyword evidence="3" id="KW-1185">Reference proteome</keyword>
<feature type="compositionally biased region" description="Pro residues" evidence="1">
    <location>
        <begin position="198"/>
        <end position="208"/>
    </location>
</feature>
<name>A0A4U6XB18_9PEZI</name>
<feature type="region of interest" description="Disordered" evidence="1">
    <location>
        <begin position="50"/>
        <end position="264"/>
    </location>
</feature>
<proteinExistence type="predicted"/>
<evidence type="ECO:0000313" key="2">
    <source>
        <dbReference type="EMBL" id="TKW52232.1"/>
    </source>
</evidence>